<dbReference type="OrthoDB" id="2640165at2"/>
<proteinExistence type="predicted"/>
<feature type="compositionally biased region" description="Low complexity" evidence="1">
    <location>
        <begin position="393"/>
        <end position="402"/>
    </location>
</feature>
<keyword evidence="2" id="KW-0472">Membrane</keyword>
<evidence type="ECO:0000313" key="3">
    <source>
        <dbReference type="EMBL" id="PWV95599.1"/>
    </source>
</evidence>
<feature type="compositionally biased region" description="Acidic residues" evidence="1">
    <location>
        <begin position="455"/>
        <end position="484"/>
    </location>
</feature>
<feature type="transmembrane region" description="Helical" evidence="2">
    <location>
        <begin position="148"/>
        <end position="166"/>
    </location>
</feature>
<evidence type="ECO:0000256" key="1">
    <source>
        <dbReference type="SAM" id="MobiDB-lite"/>
    </source>
</evidence>
<feature type="region of interest" description="Disordered" evidence="1">
    <location>
        <begin position="382"/>
        <end position="485"/>
    </location>
</feature>
<reference evidence="3 4" key="1">
    <citation type="submission" date="2018-05" db="EMBL/GenBank/DDBJ databases">
        <title>Genomic Encyclopedia of Type Strains, Phase III (KMG-III): the genomes of soil and plant-associated and newly described type strains.</title>
        <authorList>
            <person name="Whitman W."/>
        </authorList>
    </citation>
    <scope>NUCLEOTIDE SEQUENCE [LARGE SCALE GENOMIC DNA]</scope>
    <source>
        <strain evidence="3 4">CECT 5696</strain>
    </source>
</reference>
<sequence>MSEWKRRSFGYAMRRWAAVFSSCLLPGAGHFIMGRHARGLLLMAIAVLDAAMIVRLADAAGGKHLLLIVYLGIVLPVLYFYGVFDILQTTGMNHTGDRSVQSRDSGPNDDDSSYRQRVRNAIGIVAAGLLLTSLLVTPDKLRPALDEIGGFGAPILLFAVAGWILVRKRSNGPRLGRWTAAIATFATGGLLLFDEWTGQERIALLGTWWPVLFVLIGIELLVHTLRRKKPLPRLSADASGIIWASVIAITAYSVTQYAELPYRWLDQWAAQRNGYTNFGEEKGFNYTKPDITADRVDDMKRITIDNPNGNVRLLRGTEEQIIVKSTVWIDSGDKETADHAAEQTNVELTVGEETTIVTKSVGFGDKGDRQPRVNVIVYLPPSLADAPVPPPVDTTQPPTSDDGSSAGADTGINVDTDQAASTDPVDTVADTEGPVSQEAATGSKEAASTDTAIQTDEDDANDSAESDEPSATTDDTEPSQDEEPVIPPLDVHVSIQLGDADISSITNPIGLSVEVGDGRIKTSDITGNVTVKTVNGSIELARINGDVAASVSNGSIDVKTASGNVTASTANGGIHLNDVAHDVEVDTKNGEITIHEAGGQVKADTLNGSIEVISATVGGDWDIVGLVGDIRLKLPIEADYELNGSVTFGTIDSKPELPLTTTKKTVRGIAGSGEHRIYINANNSISIAPY</sequence>
<evidence type="ECO:0000256" key="2">
    <source>
        <dbReference type="SAM" id="Phobius"/>
    </source>
</evidence>
<name>A0A2V2YMV6_9BACL</name>
<organism evidence="3 4">
    <name type="scientific">Paenibacillus cellulosilyticus</name>
    <dbReference type="NCBI Taxonomy" id="375489"/>
    <lineage>
        <taxon>Bacteria</taxon>
        <taxon>Bacillati</taxon>
        <taxon>Bacillota</taxon>
        <taxon>Bacilli</taxon>
        <taxon>Bacillales</taxon>
        <taxon>Paenibacillaceae</taxon>
        <taxon>Paenibacillus</taxon>
    </lineage>
</organism>
<protein>
    <submittedName>
        <fullName evidence="3">Uncharacterized protein</fullName>
    </submittedName>
</protein>
<keyword evidence="4" id="KW-1185">Reference proteome</keyword>
<dbReference type="AlphaFoldDB" id="A0A2V2YMV6"/>
<comment type="caution">
    <text evidence="3">The sequence shown here is derived from an EMBL/GenBank/DDBJ whole genome shotgun (WGS) entry which is preliminary data.</text>
</comment>
<feature type="transmembrane region" description="Helical" evidence="2">
    <location>
        <begin position="118"/>
        <end position="136"/>
    </location>
</feature>
<feature type="transmembrane region" description="Helical" evidence="2">
    <location>
        <begin position="64"/>
        <end position="84"/>
    </location>
</feature>
<feature type="transmembrane region" description="Helical" evidence="2">
    <location>
        <begin position="178"/>
        <end position="196"/>
    </location>
</feature>
<keyword evidence="2" id="KW-0812">Transmembrane</keyword>
<feature type="transmembrane region" description="Helical" evidence="2">
    <location>
        <begin position="202"/>
        <end position="222"/>
    </location>
</feature>
<gene>
    <name evidence="3" type="ORF">DFQ01_12670</name>
</gene>
<dbReference type="RefSeq" id="WP_110046415.1">
    <property type="nucleotide sequence ID" value="NZ_CP054613.1"/>
</dbReference>
<feature type="region of interest" description="Disordered" evidence="1">
    <location>
        <begin position="95"/>
        <end position="114"/>
    </location>
</feature>
<feature type="transmembrane region" description="Helical" evidence="2">
    <location>
        <begin position="16"/>
        <end position="33"/>
    </location>
</feature>
<dbReference type="Proteomes" id="UP000246635">
    <property type="component" value="Unassembled WGS sequence"/>
</dbReference>
<feature type="transmembrane region" description="Helical" evidence="2">
    <location>
        <begin position="234"/>
        <end position="254"/>
    </location>
</feature>
<keyword evidence="2" id="KW-1133">Transmembrane helix</keyword>
<accession>A0A2V2YMV6</accession>
<dbReference type="EMBL" id="QGTQ01000026">
    <property type="protein sequence ID" value="PWV95599.1"/>
    <property type="molecule type" value="Genomic_DNA"/>
</dbReference>
<evidence type="ECO:0000313" key="4">
    <source>
        <dbReference type="Proteomes" id="UP000246635"/>
    </source>
</evidence>